<feature type="domain" description="Helicase C-terminal" evidence="7">
    <location>
        <begin position="163"/>
        <end position="329"/>
    </location>
</feature>
<evidence type="ECO:0000256" key="3">
    <source>
        <dbReference type="ARBA" id="ARBA00022801"/>
    </source>
</evidence>
<dbReference type="EC" id="3.6.4.13" evidence="1"/>
<dbReference type="EMBL" id="BT123427">
    <property type="protein sequence ID" value="ADE76747.1"/>
    <property type="molecule type" value="mRNA"/>
</dbReference>
<evidence type="ECO:0000256" key="6">
    <source>
        <dbReference type="ARBA" id="ARBA00047984"/>
    </source>
</evidence>
<keyword evidence="5" id="KW-0067">ATP-binding</keyword>
<dbReference type="PROSITE" id="PS51194">
    <property type="entry name" value="HELICASE_CTER"/>
    <property type="match status" value="1"/>
</dbReference>
<dbReference type="CDD" id="cd18787">
    <property type="entry name" value="SF2_C_DEAD"/>
    <property type="match status" value="1"/>
</dbReference>
<dbReference type="GO" id="GO:0003724">
    <property type="term" value="F:RNA helicase activity"/>
    <property type="evidence" value="ECO:0007669"/>
    <property type="project" value="UniProtKB-EC"/>
</dbReference>
<dbReference type="InterPro" id="IPR011545">
    <property type="entry name" value="DEAD/DEAH_box_helicase_dom"/>
</dbReference>
<name>D5AB28_PICSI</name>
<dbReference type="GO" id="GO:0005524">
    <property type="term" value="F:ATP binding"/>
    <property type="evidence" value="ECO:0007669"/>
    <property type="project" value="UniProtKB-KW"/>
</dbReference>
<keyword evidence="2" id="KW-0547">Nucleotide-binding</keyword>
<dbReference type="Pfam" id="PF00271">
    <property type="entry name" value="Helicase_C"/>
    <property type="match status" value="1"/>
</dbReference>
<accession>D5AB28</accession>
<evidence type="ECO:0000256" key="4">
    <source>
        <dbReference type="ARBA" id="ARBA00022806"/>
    </source>
</evidence>
<organism evidence="8">
    <name type="scientific">Picea sitchensis</name>
    <name type="common">Sitka spruce</name>
    <name type="synonym">Pinus sitchensis</name>
    <dbReference type="NCBI Taxonomy" id="3332"/>
    <lineage>
        <taxon>Eukaryota</taxon>
        <taxon>Viridiplantae</taxon>
        <taxon>Streptophyta</taxon>
        <taxon>Embryophyta</taxon>
        <taxon>Tracheophyta</taxon>
        <taxon>Spermatophyta</taxon>
        <taxon>Pinopsida</taxon>
        <taxon>Pinidae</taxon>
        <taxon>Conifers I</taxon>
        <taxon>Pinales</taxon>
        <taxon>Pinaceae</taxon>
        <taxon>Picea</taxon>
    </lineage>
</organism>
<evidence type="ECO:0000256" key="2">
    <source>
        <dbReference type="ARBA" id="ARBA00022741"/>
    </source>
</evidence>
<proteinExistence type="evidence at transcript level"/>
<comment type="catalytic activity">
    <reaction evidence="6">
        <text>ATP + H2O = ADP + phosphate + H(+)</text>
        <dbReference type="Rhea" id="RHEA:13065"/>
        <dbReference type="ChEBI" id="CHEBI:15377"/>
        <dbReference type="ChEBI" id="CHEBI:15378"/>
        <dbReference type="ChEBI" id="CHEBI:30616"/>
        <dbReference type="ChEBI" id="CHEBI:43474"/>
        <dbReference type="ChEBI" id="CHEBI:456216"/>
        <dbReference type="EC" id="3.6.4.13"/>
    </reaction>
</comment>
<dbReference type="SMART" id="SM00490">
    <property type="entry name" value="HELICc"/>
    <property type="match status" value="1"/>
</dbReference>
<keyword evidence="4" id="KW-0347">Helicase</keyword>
<evidence type="ECO:0000256" key="1">
    <source>
        <dbReference type="ARBA" id="ARBA00012552"/>
    </source>
</evidence>
<dbReference type="AlphaFoldDB" id="D5AB28"/>
<dbReference type="GO" id="GO:0003723">
    <property type="term" value="F:RNA binding"/>
    <property type="evidence" value="ECO:0007669"/>
    <property type="project" value="TreeGrafter"/>
</dbReference>
<evidence type="ECO:0000256" key="5">
    <source>
        <dbReference type="ARBA" id="ARBA00022840"/>
    </source>
</evidence>
<dbReference type="InterPro" id="IPR001650">
    <property type="entry name" value="Helicase_C-like"/>
</dbReference>
<evidence type="ECO:0000259" key="7">
    <source>
        <dbReference type="PROSITE" id="PS51194"/>
    </source>
</evidence>
<sequence length="329" mass="37032">MQVTKVVRMLAASYSSDVGLKHKDSVNVMALLDGGKLKRHKSWLKAEPPQIMVATLACLCQMTEKECLKLDAMQVLVIDEVDSIFGAAKQTYLLRKLLTSYTSIEKRQTIFASASIPQHRRFLHDCIQHKWTKRDVVHIHVHPVEPMPVCLSHRYVTCQKNEKFDILVSLLGIDAPKLGIIFVNEQSEKSKNAGLLPTTTALVEFLRKFNGQRPGGQAHEISDILVLEESMNFNARTASLSEVRQGSHLLVATDLAARGLDLPETSHIYNFDLPKSATDYIHRAGRTGRKPFSSEKCIVTNLITTDELFVLERIENELSFKCQKLTFSC</sequence>
<dbReference type="PANTHER" id="PTHR47963">
    <property type="entry name" value="DEAD-BOX ATP-DEPENDENT RNA HELICASE 47, MITOCHONDRIAL"/>
    <property type="match status" value="1"/>
</dbReference>
<keyword evidence="3" id="KW-0378">Hydrolase</keyword>
<dbReference type="GO" id="GO:0016787">
    <property type="term" value="F:hydrolase activity"/>
    <property type="evidence" value="ECO:0007669"/>
    <property type="project" value="UniProtKB-KW"/>
</dbReference>
<reference evidence="8" key="1">
    <citation type="submission" date="2010-04" db="EMBL/GenBank/DDBJ databases">
        <authorList>
            <person name="Reid K.E."/>
            <person name="Liao N."/>
            <person name="Chan S."/>
            <person name="Docking R."/>
            <person name="Taylor G."/>
            <person name="Moore R."/>
            <person name="Mayo M."/>
            <person name="Munro S."/>
            <person name="King J."/>
            <person name="Yanchuk A."/>
            <person name="Holt R."/>
            <person name="Jones S."/>
            <person name="Marra M."/>
            <person name="Ritland C.E."/>
            <person name="Ritland K."/>
            <person name="Bohlmann J."/>
        </authorList>
    </citation>
    <scope>NUCLEOTIDE SEQUENCE</scope>
    <source>
        <tissue evidence="8">Bud</tissue>
    </source>
</reference>
<evidence type="ECO:0000313" key="8">
    <source>
        <dbReference type="EMBL" id="ADE76747.1"/>
    </source>
</evidence>
<protein>
    <recommendedName>
        <fullName evidence="1">RNA helicase</fullName>
        <ecNumber evidence="1">3.6.4.13</ecNumber>
    </recommendedName>
</protein>
<dbReference type="PANTHER" id="PTHR47963:SF10">
    <property type="entry name" value="ATP-DEPENDENT RNA HELICASE DDX6_DHH1"/>
    <property type="match status" value="1"/>
</dbReference>
<dbReference type="InterPro" id="IPR050547">
    <property type="entry name" value="DEAD_box_RNA_helicases"/>
</dbReference>
<dbReference type="SUPFAM" id="SSF52540">
    <property type="entry name" value="P-loop containing nucleoside triphosphate hydrolases"/>
    <property type="match status" value="1"/>
</dbReference>
<dbReference type="InterPro" id="IPR027417">
    <property type="entry name" value="P-loop_NTPase"/>
</dbReference>
<dbReference type="Pfam" id="PF00270">
    <property type="entry name" value="DEAD"/>
    <property type="match status" value="1"/>
</dbReference>
<dbReference type="Gene3D" id="3.40.50.300">
    <property type="entry name" value="P-loop containing nucleotide triphosphate hydrolases"/>
    <property type="match status" value="2"/>
</dbReference>